<feature type="non-terminal residue" evidence="6">
    <location>
        <position position="145"/>
    </location>
</feature>
<keyword evidence="2" id="KW-0812">Transmembrane</keyword>
<evidence type="ECO:0000256" key="2">
    <source>
        <dbReference type="ARBA" id="ARBA00022692"/>
    </source>
</evidence>
<evidence type="ECO:0000313" key="6">
    <source>
        <dbReference type="EMBL" id="CAD7234006.1"/>
    </source>
</evidence>
<keyword evidence="4" id="KW-0472">Membrane</keyword>
<dbReference type="AlphaFoldDB" id="A0A7R8WN50"/>
<sequence length="145" mass="15887">MTSTGASVVATSAFLVLFPLPLISLPSHVPVGALFDSADSQMELAFRSAINRVNDERRYLKNSPLNGTIYRVLPGDSFKASKLTCEMLAGGVAAIFGPQSDTTSAHVQSICDTMTIPHIELRWDYREKRDQHSINLFPHPSKLGK</sequence>
<evidence type="ECO:0000256" key="1">
    <source>
        <dbReference type="ARBA" id="ARBA00004370"/>
    </source>
</evidence>
<dbReference type="Pfam" id="PF01094">
    <property type="entry name" value="ANF_receptor"/>
    <property type="match status" value="1"/>
</dbReference>
<keyword evidence="3" id="KW-1133">Transmembrane helix</keyword>
<accession>A0A7R8WN50</accession>
<dbReference type="GO" id="GO:0016020">
    <property type="term" value="C:membrane"/>
    <property type="evidence" value="ECO:0007669"/>
    <property type="project" value="UniProtKB-SubCell"/>
</dbReference>
<dbReference type="InterPro" id="IPR001828">
    <property type="entry name" value="ANF_lig-bd_rcpt"/>
</dbReference>
<proteinExistence type="predicted"/>
<dbReference type="OrthoDB" id="5984008at2759"/>
<comment type="subcellular location">
    <subcellularLocation>
        <location evidence="1">Membrane</location>
    </subcellularLocation>
</comment>
<name>A0A7R8WN50_9CRUS</name>
<reference evidence="6" key="1">
    <citation type="submission" date="2020-11" db="EMBL/GenBank/DDBJ databases">
        <authorList>
            <person name="Tran Van P."/>
        </authorList>
    </citation>
    <scope>NUCLEOTIDE SEQUENCE</scope>
</reference>
<gene>
    <name evidence="6" type="ORF">CTOB1V02_LOCUS11824</name>
</gene>
<protein>
    <recommendedName>
        <fullName evidence="5">Receptor ligand binding region domain-containing protein</fullName>
    </recommendedName>
</protein>
<evidence type="ECO:0000256" key="4">
    <source>
        <dbReference type="ARBA" id="ARBA00023136"/>
    </source>
</evidence>
<dbReference type="EMBL" id="OB667492">
    <property type="protein sequence ID" value="CAD7234006.1"/>
    <property type="molecule type" value="Genomic_DNA"/>
</dbReference>
<dbReference type="InterPro" id="IPR028082">
    <property type="entry name" value="Peripla_BP_I"/>
</dbReference>
<evidence type="ECO:0000259" key="5">
    <source>
        <dbReference type="Pfam" id="PF01094"/>
    </source>
</evidence>
<dbReference type="SUPFAM" id="SSF53822">
    <property type="entry name" value="Periplasmic binding protein-like I"/>
    <property type="match status" value="1"/>
</dbReference>
<dbReference type="Gene3D" id="3.40.50.2300">
    <property type="match status" value="1"/>
</dbReference>
<feature type="domain" description="Receptor ligand binding region" evidence="5">
    <location>
        <begin position="42"/>
        <end position="121"/>
    </location>
</feature>
<organism evidence="6">
    <name type="scientific">Cyprideis torosa</name>
    <dbReference type="NCBI Taxonomy" id="163714"/>
    <lineage>
        <taxon>Eukaryota</taxon>
        <taxon>Metazoa</taxon>
        <taxon>Ecdysozoa</taxon>
        <taxon>Arthropoda</taxon>
        <taxon>Crustacea</taxon>
        <taxon>Oligostraca</taxon>
        <taxon>Ostracoda</taxon>
        <taxon>Podocopa</taxon>
        <taxon>Podocopida</taxon>
        <taxon>Cytherocopina</taxon>
        <taxon>Cytheroidea</taxon>
        <taxon>Cytherideidae</taxon>
        <taxon>Cyprideis</taxon>
    </lineage>
</organism>
<evidence type="ECO:0000256" key="3">
    <source>
        <dbReference type="ARBA" id="ARBA00022989"/>
    </source>
</evidence>